<dbReference type="NCBIfam" id="TIGR00229">
    <property type="entry name" value="sensory_box"/>
    <property type="match status" value="1"/>
</dbReference>
<dbReference type="InterPro" id="IPR013767">
    <property type="entry name" value="PAS_fold"/>
</dbReference>
<dbReference type="PROSITE" id="PS50112">
    <property type="entry name" value="PAS"/>
    <property type="match status" value="1"/>
</dbReference>
<reference evidence="2" key="1">
    <citation type="submission" date="2021-02" db="EMBL/GenBank/DDBJ databases">
        <authorList>
            <person name="Nowell W R."/>
        </authorList>
    </citation>
    <scope>NUCLEOTIDE SEQUENCE</scope>
</reference>
<dbReference type="Pfam" id="PF00989">
    <property type="entry name" value="PAS"/>
    <property type="match status" value="1"/>
</dbReference>
<accession>A0A820KMV3</accession>
<evidence type="ECO:0000259" key="1">
    <source>
        <dbReference type="PROSITE" id="PS50112"/>
    </source>
</evidence>
<dbReference type="AlphaFoldDB" id="A0A820KMV3"/>
<dbReference type="CDD" id="cd00130">
    <property type="entry name" value="PAS"/>
    <property type="match status" value="1"/>
</dbReference>
<dbReference type="SUPFAM" id="SSF55785">
    <property type="entry name" value="PYP-like sensor domain (PAS domain)"/>
    <property type="match status" value="1"/>
</dbReference>
<dbReference type="Proteomes" id="UP000663844">
    <property type="component" value="Unassembled WGS sequence"/>
</dbReference>
<dbReference type="EMBL" id="CAJOAZ010020524">
    <property type="protein sequence ID" value="CAF4347061.1"/>
    <property type="molecule type" value="Genomic_DNA"/>
</dbReference>
<proteinExistence type="predicted"/>
<organism evidence="2 3">
    <name type="scientific">Adineta steineri</name>
    <dbReference type="NCBI Taxonomy" id="433720"/>
    <lineage>
        <taxon>Eukaryota</taxon>
        <taxon>Metazoa</taxon>
        <taxon>Spiralia</taxon>
        <taxon>Gnathifera</taxon>
        <taxon>Rotifera</taxon>
        <taxon>Eurotatoria</taxon>
        <taxon>Bdelloidea</taxon>
        <taxon>Adinetida</taxon>
        <taxon>Adinetidae</taxon>
        <taxon>Adineta</taxon>
    </lineage>
</organism>
<dbReference type="Gene3D" id="3.30.450.20">
    <property type="entry name" value="PAS domain"/>
    <property type="match status" value="1"/>
</dbReference>
<sequence length="101" mass="11779">MEILVTDVTKPTQQRQQNRLSFEEMGNVLLDAMQGILVCIDNHHIIVDVSKTVKHYFGFEQSELIGLSILLLVEDSERESFIKFLNSSRPRRYLCNILKFH</sequence>
<gene>
    <name evidence="2" type="ORF">OXD698_LOCUS48559</name>
</gene>
<name>A0A820KMV3_9BILA</name>
<dbReference type="InterPro" id="IPR035965">
    <property type="entry name" value="PAS-like_dom_sf"/>
</dbReference>
<evidence type="ECO:0000313" key="3">
    <source>
        <dbReference type="Proteomes" id="UP000663844"/>
    </source>
</evidence>
<protein>
    <recommendedName>
        <fullName evidence="1">PAS domain-containing protein</fullName>
    </recommendedName>
</protein>
<dbReference type="InterPro" id="IPR000014">
    <property type="entry name" value="PAS"/>
</dbReference>
<dbReference type="GO" id="GO:0006355">
    <property type="term" value="P:regulation of DNA-templated transcription"/>
    <property type="evidence" value="ECO:0007669"/>
    <property type="project" value="InterPro"/>
</dbReference>
<dbReference type="SMART" id="SM00091">
    <property type="entry name" value="PAS"/>
    <property type="match status" value="1"/>
</dbReference>
<evidence type="ECO:0000313" key="2">
    <source>
        <dbReference type="EMBL" id="CAF4347061.1"/>
    </source>
</evidence>
<comment type="caution">
    <text evidence="2">The sequence shown here is derived from an EMBL/GenBank/DDBJ whole genome shotgun (WGS) entry which is preliminary data.</text>
</comment>
<feature type="domain" description="PAS" evidence="1">
    <location>
        <begin position="22"/>
        <end position="92"/>
    </location>
</feature>